<keyword evidence="3 6" id="KW-0812">Transmembrane</keyword>
<evidence type="ECO:0000256" key="6">
    <source>
        <dbReference type="RuleBase" id="RU363041"/>
    </source>
</evidence>
<keyword evidence="5 6" id="KW-0472">Membrane</keyword>
<feature type="transmembrane region" description="Helical" evidence="6">
    <location>
        <begin position="173"/>
        <end position="198"/>
    </location>
</feature>
<organism evidence="7 8">
    <name type="scientific">Aquisalimonas asiatica</name>
    <dbReference type="NCBI Taxonomy" id="406100"/>
    <lineage>
        <taxon>Bacteria</taxon>
        <taxon>Pseudomonadati</taxon>
        <taxon>Pseudomonadota</taxon>
        <taxon>Gammaproteobacteria</taxon>
        <taxon>Chromatiales</taxon>
        <taxon>Ectothiorhodospiraceae</taxon>
        <taxon>Aquisalimonas</taxon>
    </lineage>
</organism>
<evidence type="ECO:0000256" key="3">
    <source>
        <dbReference type="ARBA" id="ARBA00022692"/>
    </source>
</evidence>
<keyword evidence="4 6" id="KW-1133">Transmembrane helix</keyword>
<feature type="transmembrane region" description="Helical" evidence="6">
    <location>
        <begin position="77"/>
        <end position="99"/>
    </location>
</feature>
<evidence type="ECO:0000256" key="5">
    <source>
        <dbReference type="ARBA" id="ARBA00023136"/>
    </source>
</evidence>
<keyword evidence="8" id="KW-1185">Reference proteome</keyword>
<feature type="transmembrane region" description="Helical" evidence="6">
    <location>
        <begin position="120"/>
        <end position="139"/>
    </location>
</feature>
<evidence type="ECO:0000256" key="2">
    <source>
        <dbReference type="ARBA" id="ARBA00009142"/>
    </source>
</evidence>
<evidence type="ECO:0000313" key="8">
    <source>
        <dbReference type="Proteomes" id="UP000199657"/>
    </source>
</evidence>
<protein>
    <recommendedName>
        <fullName evidence="6">Probable membrane transporter protein</fullName>
    </recommendedName>
</protein>
<feature type="transmembrane region" description="Helical" evidence="6">
    <location>
        <begin position="145"/>
        <end position="161"/>
    </location>
</feature>
<dbReference type="AlphaFoldDB" id="A0A1H8S2K7"/>
<accession>A0A1H8S2K7</accession>
<comment type="subcellular location">
    <subcellularLocation>
        <location evidence="6">Cell membrane</location>
        <topology evidence="6">Multi-pass membrane protein</topology>
    </subcellularLocation>
    <subcellularLocation>
        <location evidence="1">Membrane</location>
        <topology evidence="1">Multi-pass membrane protein</topology>
    </subcellularLocation>
</comment>
<feature type="transmembrane region" description="Helical" evidence="6">
    <location>
        <begin position="237"/>
        <end position="259"/>
    </location>
</feature>
<reference evidence="7 8" key="1">
    <citation type="submission" date="2016-10" db="EMBL/GenBank/DDBJ databases">
        <authorList>
            <person name="de Groot N.N."/>
        </authorList>
    </citation>
    <scope>NUCLEOTIDE SEQUENCE [LARGE SCALE GENOMIC DNA]</scope>
    <source>
        <strain evidence="7 8">CGMCC 1.6291</strain>
    </source>
</reference>
<comment type="similarity">
    <text evidence="2 6">Belongs to the 4-toluene sulfonate uptake permease (TSUP) (TC 2.A.102) family.</text>
</comment>
<dbReference type="EMBL" id="FOEG01000002">
    <property type="protein sequence ID" value="SEO72664.1"/>
    <property type="molecule type" value="Genomic_DNA"/>
</dbReference>
<dbReference type="InterPro" id="IPR002781">
    <property type="entry name" value="TM_pro_TauE-like"/>
</dbReference>
<evidence type="ECO:0000256" key="1">
    <source>
        <dbReference type="ARBA" id="ARBA00004141"/>
    </source>
</evidence>
<dbReference type="GO" id="GO:0005886">
    <property type="term" value="C:plasma membrane"/>
    <property type="evidence" value="ECO:0007669"/>
    <property type="project" value="UniProtKB-SubCell"/>
</dbReference>
<name>A0A1H8S2K7_9GAMM</name>
<dbReference type="Proteomes" id="UP000199657">
    <property type="component" value="Unassembled WGS sequence"/>
</dbReference>
<dbReference type="Pfam" id="PF01925">
    <property type="entry name" value="TauE"/>
    <property type="match status" value="1"/>
</dbReference>
<feature type="transmembrane region" description="Helical" evidence="6">
    <location>
        <begin position="266"/>
        <end position="284"/>
    </location>
</feature>
<sequence>MRPRLTRQAPPKAQSLPPVFSVILPVKQESDVIADLFADLWAQLIPAALSGWSMAVLLASSLLTSFITAAFGAGGGVLLLGIMTVYLPVTAVIPLHGVIQAGSNAGRMALGLRDIRWPMVLAFTAGGVIGALAGSQVLIRLPMGWMELALGAFILWACWGPKPTLRRGSRARIAAGGAITSLVTLFVGATGPFVAAMLRTMQLDRHVHVSTFSACMVIQHGLKIGVFGLLGFAFAPYLPFLAAMLAAGFVGTVLGRVALSGLSNRGFHTILNVILTVLALRLLFSGTHSLLAG</sequence>
<evidence type="ECO:0000256" key="4">
    <source>
        <dbReference type="ARBA" id="ARBA00022989"/>
    </source>
</evidence>
<keyword evidence="6" id="KW-1003">Cell membrane</keyword>
<gene>
    <name evidence="7" type="ORF">SAMN04488052_102412</name>
</gene>
<dbReference type="STRING" id="406100.SAMN04488052_102412"/>
<proteinExistence type="inferred from homology"/>
<feature type="transmembrane region" description="Helical" evidence="6">
    <location>
        <begin position="49"/>
        <end position="71"/>
    </location>
</feature>
<evidence type="ECO:0000313" key="7">
    <source>
        <dbReference type="EMBL" id="SEO72664.1"/>
    </source>
</evidence>